<evidence type="ECO:0000313" key="17">
    <source>
        <dbReference type="Proteomes" id="UP000292685"/>
    </source>
</evidence>
<reference evidence="16 17" key="1">
    <citation type="submission" date="2019-02" db="EMBL/GenBank/DDBJ databases">
        <title>Sequencing the genomes of 1000 actinobacteria strains.</title>
        <authorList>
            <person name="Klenk H.-P."/>
        </authorList>
    </citation>
    <scope>NUCLEOTIDE SEQUENCE [LARGE SCALE GENOMIC DNA]</scope>
    <source>
        <strain evidence="16 17">DSM 17364</strain>
    </source>
</reference>
<organism evidence="16 17">
    <name type="scientific">Zhihengliuella halotolerans</name>
    <dbReference type="NCBI Taxonomy" id="370736"/>
    <lineage>
        <taxon>Bacteria</taxon>
        <taxon>Bacillati</taxon>
        <taxon>Actinomycetota</taxon>
        <taxon>Actinomycetes</taxon>
        <taxon>Micrococcales</taxon>
        <taxon>Micrococcaceae</taxon>
        <taxon>Zhihengliuella</taxon>
    </lineage>
</organism>
<dbReference type="RefSeq" id="WP_130449314.1">
    <property type="nucleotide sequence ID" value="NZ_SHLA01000001.1"/>
</dbReference>
<keyword evidence="9 13" id="KW-0239">DNA-directed DNA polymerase</keyword>
<keyword evidence="3 13" id="KW-0808">Transferase</keyword>
<proteinExistence type="inferred from homology"/>
<dbReference type="HAMAP" id="MF_01113">
    <property type="entry name" value="DNApol_IV"/>
    <property type="match status" value="1"/>
</dbReference>
<dbReference type="Gene3D" id="3.40.1170.60">
    <property type="match status" value="1"/>
</dbReference>
<dbReference type="Proteomes" id="UP000292685">
    <property type="component" value="Unassembled WGS sequence"/>
</dbReference>
<feature type="binding site" evidence="13">
    <location>
        <position position="108"/>
    </location>
    <ligand>
        <name>Mg(2+)</name>
        <dbReference type="ChEBI" id="CHEBI:18420"/>
    </ligand>
</feature>
<feature type="site" description="Substrate discrimination" evidence="13">
    <location>
        <position position="19"/>
    </location>
</feature>
<keyword evidence="2 13" id="KW-0515">Mutator protein</keyword>
<feature type="region of interest" description="Disordered" evidence="14">
    <location>
        <begin position="379"/>
        <end position="403"/>
    </location>
</feature>
<evidence type="ECO:0000256" key="11">
    <source>
        <dbReference type="ARBA" id="ARBA00025589"/>
    </source>
</evidence>
<comment type="function">
    <text evidence="11 13">Poorly processive, error-prone DNA polymerase involved in untargeted mutagenesis. Copies undamaged DNA at stalled replication forks, which arise in vivo from mismatched or misaligned primer ends. These misaligned primers can be extended by PolIV. Exhibits no 3'-5' exonuclease (proofreading) activity. May be involved in translesional synthesis, in conjunction with the beta clamp from PolIII.</text>
</comment>
<dbReference type="InterPro" id="IPR043502">
    <property type="entry name" value="DNA/RNA_pol_sf"/>
</dbReference>
<evidence type="ECO:0000256" key="13">
    <source>
        <dbReference type="HAMAP-Rule" id="MF_01113"/>
    </source>
</evidence>
<dbReference type="PANTHER" id="PTHR11076">
    <property type="entry name" value="DNA REPAIR POLYMERASE UMUC / TRANSFERASE FAMILY MEMBER"/>
    <property type="match status" value="1"/>
</dbReference>
<dbReference type="NCBIfam" id="NF002677">
    <property type="entry name" value="PRK02406.1"/>
    <property type="match status" value="1"/>
</dbReference>
<evidence type="ECO:0000256" key="2">
    <source>
        <dbReference type="ARBA" id="ARBA00022457"/>
    </source>
</evidence>
<dbReference type="Pfam" id="PF11799">
    <property type="entry name" value="IMS_C"/>
    <property type="match status" value="1"/>
</dbReference>
<feature type="active site" evidence="13">
    <location>
        <position position="109"/>
    </location>
</feature>
<evidence type="ECO:0000313" key="16">
    <source>
        <dbReference type="EMBL" id="RZU61092.1"/>
    </source>
</evidence>
<sequence>MNESARPRAILHVDMDAFFVSVELLERPELEGEQVIVGNPEGRSVVLSASYECRALGVRSAMPMATAMRLAPRATVIAPRQERYQLVSRQIMKIFRDVTPAVQQLSVDEAFLDVTGSLRRLGSPPQIGQRLREQIRTELRLPASVGVAKNMFVAKIASTRAKPDGMLVIRPDETVAFLHTLPVSALWGVGRRTEESLDRAGIHTVRDIAQTPPATLTKLLGSTGARLYELAWGRDERSVEPVREEKSIGAEETFASDVRDVEVLHAEFLRLAYRVAERMRRSGKQAQTVAIKVRYDDFRTVSRSRRLPQPSSSAVALAEAATGLFEALRQDGDSIRLVGLRAEQLTTGAGVQFSFDRADANWELAEAAMDRIRDRFADSGIKPATLLEPPSGGGRRAPGTESD</sequence>
<dbReference type="InterPro" id="IPR043128">
    <property type="entry name" value="Rev_trsase/Diguanyl_cyclase"/>
</dbReference>
<dbReference type="PANTHER" id="PTHR11076:SF33">
    <property type="entry name" value="DNA POLYMERASE KAPPA"/>
    <property type="match status" value="1"/>
</dbReference>
<keyword evidence="8 13" id="KW-0460">Magnesium</keyword>
<dbReference type="OrthoDB" id="9808813at2"/>
<dbReference type="GO" id="GO:0009432">
    <property type="term" value="P:SOS response"/>
    <property type="evidence" value="ECO:0007669"/>
    <property type="project" value="TreeGrafter"/>
</dbReference>
<dbReference type="FunFam" id="3.30.1490.100:FF:000004">
    <property type="entry name" value="DNA polymerase IV"/>
    <property type="match status" value="1"/>
</dbReference>
<gene>
    <name evidence="13" type="primary">dinB</name>
    <name evidence="16" type="ORF">EV380_0649</name>
</gene>
<evidence type="ECO:0000256" key="7">
    <source>
        <dbReference type="ARBA" id="ARBA00022763"/>
    </source>
</evidence>
<comment type="subunit">
    <text evidence="13">Monomer.</text>
</comment>
<evidence type="ECO:0000256" key="8">
    <source>
        <dbReference type="ARBA" id="ARBA00022842"/>
    </source>
</evidence>
<accession>A0A4Q8AAF7</accession>
<keyword evidence="5 13" id="KW-0235">DNA replication</keyword>
<evidence type="ECO:0000256" key="5">
    <source>
        <dbReference type="ARBA" id="ARBA00022705"/>
    </source>
</evidence>
<keyword evidence="6 13" id="KW-0479">Metal-binding</keyword>
<keyword evidence="7 13" id="KW-0227">DNA damage</keyword>
<comment type="similarity">
    <text evidence="1 13">Belongs to the DNA polymerase type-Y family.</text>
</comment>
<feature type="domain" description="UmuC" evidence="15">
    <location>
        <begin position="10"/>
        <end position="190"/>
    </location>
</feature>
<dbReference type="SUPFAM" id="SSF100879">
    <property type="entry name" value="Lesion bypass DNA polymerase (Y-family), little finger domain"/>
    <property type="match status" value="1"/>
</dbReference>
<keyword evidence="13" id="KW-0238">DNA-binding</keyword>
<dbReference type="SUPFAM" id="SSF56672">
    <property type="entry name" value="DNA/RNA polymerases"/>
    <property type="match status" value="1"/>
</dbReference>
<keyword evidence="4 13" id="KW-0548">Nucleotidyltransferase</keyword>
<dbReference type="Gene3D" id="1.10.150.20">
    <property type="entry name" value="5' to 3' exonuclease, C-terminal subdomain"/>
    <property type="match status" value="1"/>
</dbReference>
<dbReference type="GO" id="GO:0003684">
    <property type="term" value="F:damaged DNA binding"/>
    <property type="evidence" value="ECO:0007669"/>
    <property type="project" value="InterPro"/>
</dbReference>
<comment type="subcellular location">
    <subcellularLocation>
        <location evidence="13">Cytoplasm</location>
    </subcellularLocation>
</comment>
<evidence type="ECO:0000256" key="10">
    <source>
        <dbReference type="ARBA" id="ARBA00023204"/>
    </source>
</evidence>
<evidence type="ECO:0000256" key="6">
    <source>
        <dbReference type="ARBA" id="ARBA00022723"/>
    </source>
</evidence>
<evidence type="ECO:0000259" key="15">
    <source>
        <dbReference type="PROSITE" id="PS50173"/>
    </source>
</evidence>
<dbReference type="EC" id="2.7.7.7" evidence="13"/>
<feature type="binding site" evidence="13">
    <location>
        <position position="14"/>
    </location>
    <ligand>
        <name>Mg(2+)</name>
        <dbReference type="ChEBI" id="CHEBI:18420"/>
    </ligand>
</feature>
<dbReference type="GO" id="GO:0003887">
    <property type="term" value="F:DNA-directed DNA polymerase activity"/>
    <property type="evidence" value="ECO:0007669"/>
    <property type="project" value="UniProtKB-UniRule"/>
</dbReference>
<comment type="catalytic activity">
    <reaction evidence="12 13">
        <text>DNA(n) + a 2'-deoxyribonucleoside 5'-triphosphate = DNA(n+1) + diphosphate</text>
        <dbReference type="Rhea" id="RHEA:22508"/>
        <dbReference type="Rhea" id="RHEA-COMP:17339"/>
        <dbReference type="Rhea" id="RHEA-COMP:17340"/>
        <dbReference type="ChEBI" id="CHEBI:33019"/>
        <dbReference type="ChEBI" id="CHEBI:61560"/>
        <dbReference type="ChEBI" id="CHEBI:173112"/>
        <dbReference type="EC" id="2.7.7.7"/>
    </reaction>
</comment>
<dbReference type="GO" id="GO:0042276">
    <property type="term" value="P:error-prone translesion synthesis"/>
    <property type="evidence" value="ECO:0007669"/>
    <property type="project" value="TreeGrafter"/>
</dbReference>
<dbReference type="CDD" id="cd03586">
    <property type="entry name" value="PolY_Pol_IV_kappa"/>
    <property type="match status" value="1"/>
</dbReference>
<comment type="cofactor">
    <cofactor evidence="13">
        <name>Mg(2+)</name>
        <dbReference type="ChEBI" id="CHEBI:18420"/>
    </cofactor>
    <text evidence="13">Binds 2 magnesium ions per subunit.</text>
</comment>
<keyword evidence="10 13" id="KW-0234">DNA repair</keyword>
<dbReference type="Gene3D" id="3.30.70.270">
    <property type="match status" value="1"/>
</dbReference>
<dbReference type="InterPro" id="IPR001126">
    <property type="entry name" value="UmuC"/>
</dbReference>
<dbReference type="Pfam" id="PF00817">
    <property type="entry name" value="IMS"/>
    <property type="match status" value="1"/>
</dbReference>
<protein>
    <recommendedName>
        <fullName evidence="13">DNA polymerase IV</fullName>
        <shortName evidence="13">Pol IV</shortName>
        <ecNumber evidence="13">2.7.7.7</ecNumber>
    </recommendedName>
</protein>
<dbReference type="PROSITE" id="PS50173">
    <property type="entry name" value="UMUC"/>
    <property type="match status" value="1"/>
</dbReference>
<evidence type="ECO:0000256" key="3">
    <source>
        <dbReference type="ARBA" id="ARBA00022679"/>
    </source>
</evidence>
<evidence type="ECO:0000256" key="4">
    <source>
        <dbReference type="ARBA" id="ARBA00022695"/>
    </source>
</evidence>
<dbReference type="GO" id="GO:0000287">
    <property type="term" value="F:magnesium ion binding"/>
    <property type="evidence" value="ECO:0007669"/>
    <property type="project" value="UniProtKB-UniRule"/>
</dbReference>
<dbReference type="GO" id="GO:0006261">
    <property type="term" value="P:DNA-templated DNA replication"/>
    <property type="evidence" value="ECO:0007669"/>
    <property type="project" value="UniProtKB-UniRule"/>
</dbReference>
<name>A0A4Q8AAF7_9MICC</name>
<dbReference type="EMBL" id="SHLA01000001">
    <property type="protein sequence ID" value="RZU61092.1"/>
    <property type="molecule type" value="Genomic_DNA"/>
</dbReference>
<dbReference type="InterPro" id="IPR022880">
    <property type="entry name" value="DNApol_IV"/>
</dbReference>
<dbReference type="InterPro" id="IPR017961">
    <property type="entry name" value="DNA_pol_Y-fam_little_finger"/>
</dbReference>
<keyword evidence="17" id="KW-1185">Reference proteome</keyword>
<dbReference type="InterPro" id="IPR036775">
    <property type="entry name" value="DNA_pol_Y-fam_lit_finger_sf"/>
</dbReference>
<dbReference type="AlphaFoldDB" id="A0A4Q8AAF7"/>
<comment type="caution">
    <text evidence="16">The sequence shown here is derived from an EMBL/GenBank/DDBJ whole genome shotgun (WGS) entry which is preliminary data.</text>
</comment>
<evidence type="ECO:0000256" key="9">
    <source>
        <dbReference type="ARBA" id="ARBA00022932"/>
    </source>
</evidence>
<dbReference type="Gene3D" id="3.30.1490.100">
    <property type="entry name" value="DNA polymerase, Y-family, little finger domain"/>
    <property type="match status" value="1"/>
</dbReference>
<dbReference type="GO" id="GO:0005829">
    <property type="term" value="C:cytosol"/>
    <property type="evidence" value="ECO:0007669"/>
    <property type="project" value="TreeGrafter"/>
</dbReference>
<evidence type="ECO:0000256" key="12">
    <source>
        <dbReference type="ARBA" id="ARBA00049244"/>
    </source>
</evidence>
<dbReference type="InterPro" id="IPR050116">
    <property type="entry name" value="DNA_polymerase-Y"/>
</dbReference>
<keyword evidence="13" id="KW-0963">Cytoplasm</keyword>
<evidence type="ECO:0000256" key="14">
    <source>
        <dbReference type="SAM" id="MobiDB-lite"/>
    </source>
</evidence>
<evidence type="ECO:0000256" key="1">
    <source>
        <dbReference type="ARBA" id="ARBA00010945"/>
    </source>
</evidence>
<dbReference type="GO" id="GO:0006281">
    <property type="term" value="P:DNA repair"/>
    <property type="evidence" value="ECO:0007669"/>
    <property type="project" value="UniProtKB-UniRule"/>
</dbReference>